<keyword evidence="4 5" id="KW-0472">Membrane</keyword>
<sequence length="163" mass="17970">MAQSLANFVLRKTRFMQDSFNIPQLLLRFALGITFLTPVADRLGILGAPGTGNIEWGNWSHFIDYTATLMPIFERPMVNVMGSIATAAELLVGICLIIGFKTKYAAIGASLITLTFILFMTFSVGIQKPINYGVFTASAAGFLLSFIPQYKWSIDHLLNNKAK</sequence>
<reference evidence="7" key="1">
    <citation type="submission" date="2016-10" db="EMBL/GenBank/DDBJ databases">
        <authorList>
            <person name="Varghese N."/>
            <person name="Submissions S."/>
        </authorList>
    </citation>
    <scope>NUCLEOTIDE SEQUENCE [LARGE SCALE GENOMIC DNA]</scope>
    <source>
        <strain evidence="7">DSM 25575</strain>
    </source>
</reference>
<dbReference type="GO" id="GO:0016020">
    <property type="term" value="C:membrane"/>
    <property type="evidence" value="ECO:0007669"/>
    <property type="project" value="UniProtKB-SubCell"/>
</dbReference>
<name>A0A1I5D480_CHROL</name>
<feature type="transmembrane region" description="Helical" evidence="5">
    <location>
        <begin position="104"/>
        <end position="124"/>
    </location>
</feature>
<evidence type="ECO:0000256" key="5">
    <source>
        <dbReference type="SAM" id="Phobius"/>
    </source>
</evidence>
<evidence type="ECO:0000256" key="2">
    <source>
        <dbReference type="ARBA" id="ARBA00022692"/>
    </source>
</evidence>
<dbReference type="AlphaFoldDB" id="A0A1I5D480"/>
<evidence type="ECO:0000256" key="1">
    <source>
        <dbReference type="ARBA" id="ARBA00004141"/>
    </source>
</evidence>
<keyword evidence="7" id="KW-1185">Reference proteome</keyword>
<dbReference type="Pfam" id="PF07681">
    <property type="entry name" value="DoxX"/>
    <property type="match status" value="1"/>
</dbReference>
<organism evidence="6 7">
    <name type="scientific">Chryseobacterium oleae</name>
    <dbReference type="NCBI Taxonomy" id="491207"/>
    <lineage>
        <taxon>Bacteria</taxon>
        <taxon>Pseudomonadati</taxon>
        <taxon>Bacteroidota</taxon>
        <taxon>Flavobacteriia</taxon>
        <taxon>Flavobacteriales</taxon>
        <taxon>Weeksellaceae</taxon>
        <taxon>Chryseobacterium group</taxon>
        <taxon>Chryseobacterium</taxon>
    </lineage>
</organism>
<evidence type="ECO:0000313" key="6">
    <source>
        <dbReference type="EMBL" id="SFN94025.1"/>
    </source>
</evidence>
<proteinExistence type="predicted"/>
<feature type="transmembrane region" description="Helical" evidence="5">
    <location>
        <begin position="130"/>
        <end position="147"/>
    </location>
</feature>
<evidence type="ECO:0000256" key="4">
    <source>
        <dbReference type="ARBA" id="ARBA00023136"/>
    </source>
</evidence>
<dbReference type="EMBL" id="FOVD01000012">
    <property type="protein sequence ID" value="SFN94025.1"/>
    <property type="molecule type" value="Genomic_DNA"/>
</dbReference>
<keyword evidence="2 5" id="KW-0812">Transmembrane</keyword>
<protein>
    <submittedName>
        <fullName evidence="6">Uncharacterized membrane protein YphA, DoxX/SURF4 family</fullName>
    </submittedName>
</protein>
<accession>A0A1I5D480</accession>
<feature type="transmembrane region" description="Helical" evidence="5">
    <location>
        <begin position="77"/>
        <end position="97"/>
    </location>
</feature>
<evidence type="ECO:0000256" key="3">
    <source>
        <dbReference type="ARBA" id="ARBA00022989"/>
    </source>
</evidence>
<keyword evidence="3 5" id="KW-1133">Transmembrane helix</keyword>
<dbReference type="OrthoDB" id="676158at2"/>
<evidence type="ECO:0000313" key="7">
    <source>
        <dbReference type="Proteomes" id="UP000198769"/>
    </source>
</evidence>
<comment type="subcellular location">
    <subcellularLocation>
        <location evidence="1">Membrane</location>
        <topology evidence="1">Multi-pass membrane protein</topology>
    </subcellularLocation>
</comment>
<dbReference type="InterPro" id="IPR032808">
    <property type="entry name" value="DoxX"/>
</dbReference>
<dbReference type="Proteomes" id="UP000198769">
    <property type="component" value="Unassembled WGS sequence"/>
</dbReference>
<gene>
    <name evidence="6" type="ORF">SAMN05421594_4789</name>
</gene>